<dbReference type="OrthoDB" id="2367075at2759"/>
<organism evidence="3 4">
    <name type="scientific">Athelia psychrophila</name>
    <dbReference type="NCBI Taxonomy" id="1759441"/>
    <lineage>
        <taxon>Eukaryota</taxon>
        <taxon>Fungi</taxon>
        <taxon>Dikarya</taxon>
        <taxon>Basidiomycota</taxon>
        <taxon>Agaricomycotina</taxon>
        <taxon>Agaricomycetes</taxon>
        <taxon>Agaricomycetidae</taxon>
        <taxon>Atheliales</taxon>
        <taxon>Atheliaceae</taxon>
        <taxon>Athelia</taxon>
    </lineage>
</organism>
<dbReference type="InterPro" id="IPR000210">
    <property type="entry name" value="BTB/POZ_dom"/>
</dbReference>
<accession>A0A166J253</accession>
<dbReference type="Pfam" id="PF00651">
    <property type="entry name" value="BTB"/>
    <property type="match status" value="1"/>
</dbReference>
<proteinExistence type="predicted"/>
<dbReference type="InterPro" id="IPR011333">
    <property type="entry name" value="SKP1/BTB/POZ_sf"/>
</dbReference>
<evidence type="ECO:0000313" key="3">
    <source>
        <dbReference type="EMBL" id="KZP20414.1"/>
    </source>
</evidence>
<reference evidence="3 4" key="1">
    <citation type="journal article" date="2016" name="Mol. Biol. Evol.">
        <title>Comparative Genomics of Early-Diverging Mushroom-Forming Fungi Provides Insights into the Origins of Lignocellulose Decay Capabilities.</title>
        <authorList>
            <person name="Nagy L.G."/>
            <person name="Riley R."/>
            <person name="Tritt A."/>
            <person name="Adam C."/>
            <person name="Daum C."/>
            <person name="Floudas D."/>
            <person name="Sun H."/>
            <person name="Yadav J.S."/>
            <person name="Pangilinan J."/>
            <person name="Larsson K.H."/>
            <person name="Matsuura K."/>
            <person name="Barry K."/>
            <person name="Labutti K."/>
            <person name="Kuo R."/>
            <person name="Ohm R.A."/>
            <person name="Bhattacharya S.S."/>
            <person name="Shirouzu T."/>
            <person name="Yoshinaga Y."/>
            <person name="Martin F.M."/>
            <person name="Grigoriev I.V."/>
            <person name="Hibbett D.S."/>
        </authorList>
    </citation>
    <scope>NUCLEOTIDE SEQUENCE [LARGE SCALE GENOMIC DNA]</scope>
    <source>
        <strain evidence="3 4">CBS 109695</strain>
    </source>
</reference>
<keyword evidence="4" id="KW-1185">Reference proteome</keyword>
<dbReference type="EMBL" id="KV417555">
    <property type="protein sequence ID" value="KZP20414.1"/>
    <property type="molecule type" value="Genomic_DNA"/>
</dbReference>
<dbReference type="Proteomes" id="UP000076532">
    <property type="component" value="Unassembled WGS sequence"/>
</dbReference>
<evidence type="ECO:0000313" key="4">
    <source>
        <dbReference type="Proteomes" id="UP000076532"/>
    </source>
</evidence>
<feature type="domain" description="BTB" evidence="2">
    <location>
        <begin position="57"/>
        <end position="125"/>
    </location>
</feature>
<dbReference type="Gene3D" id="3.30.710.10">
    <property type="entry name" value="Potassium Channel Kv1.1, Chain A"/>
    <property type="match status" value="1"/>
</dbReference>
<evidence type="ECO:0000256" key="1">
    <source>
        <dbReference type="SAM" id="MobiDB-lite"/>
    </source>
</evidence>
<dbReference type="SUPFAM" id="SSF54695">
    <property type="entry name" value="POZ domain"/>
    <property type="match status" value="1"/>
</dbReference>
<feature type="non-terminal residue" evidence="3">
    <location>
        <position position="212"/>
    </location>
</feature>
<feature type="compositionally biased region" description="Low complexity" evidence="1">
    <location>
        <begin position="1"/>
        <end position="27"/>
    </location>
</feature>
<protein>
    <recommendedName>
        <fullName evidence="2">BTB domain-containing protein</fullName>
    </recommendedName>
</protein>
<name>A0A166J253_9AGAM</name>
<sequence length="212" mass="23679">MSSALSFTSPSSPSLLSLGGSRASSPSDVTVAEAPVDQANDPDLNKSRHPQYYFEDGNVVFRVEDTLYNVHRYFFARDSAHFRAIFQETVQGTNAIKPYVLSNLNCADFDEFLAILYPTDFRRPAKKTTAQWISVLHLAAEWDFTNIKGLAIDNLTENATPIDKIVLGRRYSITDWLPGAYEAVCTRADPLNLEEGRRLGVEDTVRISAARQ</sequence>
<dbReference type="AlphaFoldDB" id="A0A166J253"/>
<gene>
    <name evidence="3" type="ORF">FIBSPDRAFT_742285</name>
</gene>
<dbReference type="STRING" id="436010.A0A166J253"/>
<dbReference type="SMART" id="SM00225">
    <property type="entry name" value="BTB"/>
    <property type="match status" value="1"/>
</dbReference>
<dbReference type="PROSITE" id="PS50097">
    <property type="entry name" value="BTB"/>
    <property type="match status" value="1"/>
</dbReference>
<feature type="region of interest" description="Disordered" evidence="1">
    <location>
        <begin position="1"/>
        <end position="29"/>
    </location>
</feature>
<evidence type="ECO:0000259" key="2">
    <source>
        <dbReference type="PROSITE" id="PS50097"/>
    </source>
</evidence>